<sequence length="297" mass="33173">MSQGMVYNIQRMSVQDGPGLRTTVFLKGCPLSCLWCSNPESQKSSPQMMFFESLCTGCGACMEICPNGAVMPMDEKFGRDLEKCTDCGKCAEVCPSKAREMSGKEMTVEDVMDVVRKDALFYENSDGGVTFGGGEPTSGGEFFLDMVRAAHEEGFHVTVDTCGFCPVERFDRTIELADLFLFDCKHMDPEQHKKLTGQDNTIILRNLRTALNSKTQVRLRMPLMPGMNDSDENIAAMAEFFKEFDSPEIEVMPCHAFGRNKYAALGWAYRMSGEYTPEQLDVILERFANHGLNTVIV</sequence>
<evidence type="ECO:0000259" key="11">
    <source>
        <dbReference type="PROSITE" id="PS51918"/>
    </source>
</evidence>
<dbReference type="Gene3D" id="3.30.70.20">
    <property type="match status" value="1"/>
</dbReference>
<gene>
    <name evidence="12" type="ORF">SYK_01080</name>
</gene>
<keyword evidence="6" id="KW-0479">Metal-binding</keyword>
<dbReference type="PANTHER" id="PTHR30352:SF4">
    <property type="entry name" value="PYRUVATE FORMATE-LYASE 2-ACTIVATING ENZYME"/>
    <property type="match status" value="1"/>
</dbReference>
<keyword evidence="12" id="KW-0456">Lyase</keyword>
<name>A0ABM8AW28_9BACT</name>
<dbReference type="PROSITE" id="PS51379">
    <property type="entry name" value="4FE4S_FER_2"/>
    <property type="match status" value="2"/>
</dbReference>
<keyword evidence="12" id="KW-0670">Pyruvate</keyword>
<dbReference type="PROSITE" id="PS00198">
    <property type="entry name" value="4FE4S_FER_1"/>
    <property type="match status" value="1"/>
</dbReference>
<reference evidence="12 13" key="1">
    <citation type="submission" date="2022-08" db="EMBL/GenBank/DDBJ databases">
        <title>Genome Sequence of the sulphate-reducing bacterium, Pseudodesulfovibrio sp. SYK.</title>
        <authorList>
            <person name="Kondo R."/>
            <person name="Kataoka T."/>
        </authorList>
    </citation>
    <scope>NUCLEOTIDE SEQUENCE [LARGE SCALE GENOMIC DNA]</scope>
    <source>
        <strain evidence="12 13">SYK</strain>
    </source>
</reference>
<accession>A0ABM8AW28</accession>
<feature type="domain" description="4Fe-4S ferredoxin-type" evidence="10">
    <location>
        <begin position="75"/>
        <end position="104"/>
    </location>
</feature>
<dbReference type="InterPro" id="IPR001989">
    <property type="entry name" value="Radical_activat_CS"/>
</dbReference>
<dbReference type="InterPro" id="IPR012839">
    <property type="entry name" value="Organic_radical_activase"/>
</dbReference>
<keyword evidence="9" id="KW-0411">Iron-sulfur</keyword>
<comment type="subunit">
    <text evidence="3">Monomer.</text>
</comment>
<dbReference type="InterPro" id="IPR013785">
    <property type="entry name" value="Aldolase_TIM"/>
</dbReference>
<evidence type="ECO:0000256" key="9">
    <source>
        <dbReference type="ARBA" id="ARBA00023014"/>
    </source>
</evidence>
<evidence type="ECO:0000313" key="13">
    <source>
        <dbReference type="Proteomes" id="UP001317742"/>
    </source>
</evidence>
<keyword evidence="4" id="KW-0004">4Fe-4S</keyword>
<dbReference type="CDD" id="cd01335">
    <property type="entry name" value="Radical_SAM"/>
    <property type="match status" value="1"/>
</dbReference>
<protein>
    <submittedName>
        <fullName evidence="12">Pyruvate formate lyase-activating protein</fullName>
    </submittedName>
</protein>
<keyword evidence="13" id="KW-1185">Reference proteome</keyword>
<keyword evidence="7" id="KW-0560">Oxidoreductase</keyword>
<evidence type="ECO:0000256" key="7">
    <source>
        <dbReference type="ARBA" id="ARBA00023002"/>
    </source>
</evidence>
<dbReference type="InterPro" id="IPR007197">
    <property type="entry name" value="rSAM"/>
</dbReference>
<dbReference type="InterPro" id="IPR034457">
    <property type="entry name" value="Organic_radical-activating"/>
</dbReference>
<dbReference type="SUPFAM" id="SSF102114">
    <property type="entry name" value="Radical SAM enzymes"/>
    <property type="match status" value="1"/>
</dbReference>
<dbReference type="PROSITE" id="PS51918">
    <property type="entry name" value="RADICAL_SAM"/>
    <property type="match status" value="1"/>
</dbReference>
<dbReference type="Gene3D" id="3.20.20.70">
    <property type="entry name" value="Aldolase class I"/>
    <property type="match status" value="1"/>
</dbReference>
<dbReference type="Proteomes" id="UP001317742">
    <property type="component" value="Chromosome"/>
</dbReference>
<dbReference type="InterPro" id="IPR017896">
    <property type="entry name" value="4Fe4S_Fe-S-bd"/>
</dbReference>
<dbReference type="SUPFAM" id="SSF54862">
    <property type="entry name" value="4Fe-4S ferredoxins"/>
    <property type="match status" value="1"/>
</dbReference>
<evidence type="ECO:0000256" key="4">
    <source>
        <dbReference type="ARBA" id="ARBA00022485"/>
    </source>
</evidence>
<feature type="domain" description="4Fe-4S ferredoxin-type" evidence="10">
    <location>
        <begin position="46"/>
        <end position="74"/>
    </location>
</feature>
<keyword evidence="8" id="KW-0408">Iron</keyword>
<evidence type="ECO:0000256" key="2">
    <source>
        <dbReference type="ARBA" id="ARBA00009777"/>
    </source>
</evidence>
<proteinExistence type="inferred from homology"/>
<dbReference type="PANTHER" id="PTHR30352">
    <property type="entry name" value="PYRUVATE FORMATE-LYASE-ACTIVATING ENZYME"/>
    <property type="match status" value="1"/>
</dbReference>
<dbReference type="PIRSF" id="PIRSF000371">
    <property type="entry name" value="PFL_act_enz"/>
    <property type="match status" value="1"/>
</dbReference>
<comment type="similarity">
    <text evidence="2">Belongs to the organic radical-activating enzymes family.</text>
</comment>
<dbReference type="SFLD" id="SFLDG01118">
    <property type="entry name" value="activating_enzymes__group_2"/>
    <property type="match status" value="1"/>
</dbReference>
<dbReference type="InterPro" id="IPR040074">
    <property type="entry name" value="BssD/PflA/YjjW"/>
</dbReference>
<dbReference type="InterPro" id="IPR017900">
    <property type="entry name" value="4Fe4S_Fe_S_CS"/>
</dbReference>
<dbReference type="EMBL" id="AP026709">
    <property type="protein sequence ID" value="BDQ35748.1"/>
    <property type="molecule type" value="Genomic_DNA"/>
</dbReference>
<evidence type="ECO:0000256" key="6">
    <source>
        <dbReference type="ARBA" id="ARBA00022723"/>
    </source>
</evidence>
<dbReference type="RefSeq" id="WP_281761681.1">
    <property type="nucleotide sequence ID" value="NZ_AP026709.1"/>
</dbReference>
<dbReference type="PROSITE" id="PS01087">
    <property type="entry name" value="RADICAL_ACTIVATING"/>
    <property type="match status" value="1"/>
</dbReference>
<dbReference type="InterPro" id="IPR058240">
    <property type="entry name" value="rSAM_sf"/>
</dbReference>
<evidence type="ECO:0000256" key="1">
    <source>
        <dbReference type="ARBA" id="ARBA00001966"/>
    </source>
</evidence>
<evidence type="ECO:0000256" key="8">
    <source>
        <dbReference type="ARBA" id="ARBA00023004"/>
    </source>
</evidence>
<evidence type="ECO:0000256" key="5">
    <source>
        <dbReference type="ARBA" id="ARBA00022691"/>
    </source>
</evidence>
<evidence type="ECO:0000256" key="3">
    <source>
        <dbReference type="ARBA" id="ARBA00011245"/>
    </source>
</evidence>
<dbReference type="SFLD" id="SFLDS00029">
    <property type="entry name" value="Radical_SAM"/>
    <property type="match status" value="1"/>
</dbReference>
<evidence type="ECO:0000259" key="10">
    <source>
        <dbReference type="PROSITE" id="PS51379"/>
    </source>
</evidence>
<dbReference type="SFLD" id="SFLDG01066">
    <property type="entry name" value="organic_radical-activating_enz"/>
    <property type="match status" value="1"/>
</dbReference>
<comment type="cofactor">
    <cofactor evidence="1">
        <name>[4Fe-4S] cluster</name>
        <dbReference type="ChEBI" id="CHEBI:49883"/>
    </cofactor>
</comment>
<dbReference type="Pfam" id="PF04055">
    <property type="entry name" value="Radical_SAM"/>
    <property type="match status" value="1"/>
</dbReference>
<evidence type="ECO:0000313" key="12">
    <source>
        <dbReference type="EMBL" id="BDQ35748.1"/>
    </source>
</evidence>
<feature type="domain" description="Radical SAM core" evidence="11">
    <location>
        <begin position="15"/>
        <end position="293"/>
    </location>
</feature>
<dbReference type="NCBIfam" id="TIGR02494">
    <property type="entry name" value="PFLE_PFLC"/>
    <property type="match status" value="1"/>
</dbReference>
<dbReference type="Pfam" id="PF00037">
    <property type="entry name" value="Fer4"/>
    <property type="match status" value="2"/>
</dbReference>
<dbReference type="GO" id="GO:0016829">
    <property type="term" value="F:lyase activity"/>
    <property type="evidence" value="ECO:0007669"/>
    <property type="project" value="UniProtKB-KW"/>
</dbReference>
<keyword evidence="5" id="KW-0949">S-adenosyl-L-methionine</keyword>
<organism evidence="12 13">
    <name type="scientific">Pseudodesulfovibrio nedwellii</name>
    <dbReference type="NCBI Taxonomy" id="2973072"/>
    <lineage>
        <taxon>Bacteria</taxon>
        <taxon>Pseudomonadati</taxon>
        <taxon>Thermodesulfobacteriota</taxon>
        <taxon>Desulfovibrionia</taxon>
        <taxon>Desulfovibrionales</taxon>
        <taxon>Desulfovibrionaceae</taxon>
    </lineage>
</organism>